<organism evidence="1 2">
    <name type="scientific">Mycobacterium colombiense CECT 3035</name>
    <dbReference type="NCBI Taxonomy" id="1041522"/>
    <lineage>
        <taxon>Bacteria</taxon>
        <taxon>Bacillati</taxon>
        <taxon>Actinomycetota</taxon>
        <taxon>Actinomycetes</taxon>
        <taxon>Mycobacteriales</taxon>
        <taxon>Mycobacteriaceae</taxon>
        <taxon>Mycobacterium</taxon>
        <taxon>Mycobacterium avium complex (MAC)</taxon>
    </lineage>
</organism>
<proteinExistence type="predicted"/>
<name>J4TFU0_9MYCO</name>
<dbReference type="STRING" id="1041522.GCA_002105755_02326"/>
<dbReference type="PANTHER" id="PTHR43422">
    <property type="entry name" value="THIAMINE THIAZOLE SYNTHASE"/>
    <property type="match status" value="1"/>
</dbReference>
<dbReference type="Gene3D" id="3.50.50.60">
    <property type="entry name" value="FAD/NAD(P)-binding domain"/>
    <property type="match status" value="1"/>
</dbReference>
<dbReference type="RefSeq" id="WP_007774108.1">
    <property type="nucleotide sequence ID" value="NZ_AFVW02000005.1"/>
</dbReference>
<dbReference type="GeneID" id="31529050"/>
<evidence type="ECO:0008006" key="3">
    <source>
        <dbReference type="Google" id="ProtNLM"/>
    </source>
</evidence>
<sequence>MRSETAMICGASIAGLFAARVLSDFYDAVTVVERDKLPDGTSQRRGVSQGRHLHQMLGRGVPYIVDLFPGLLEELEAAGAIVLDSPDDPALFHLGVGDIVFCQSGRFTRSDGLVVFLASRPLLEGIIRRRVRSISNVTFMDGHDVAETLIDPAGQVTGARVVERGTGLERVLTTDLVIDATGRSARTPAFLEAHGYQRPPERRYTIDLSYSSQFFRLPAGTLAERAVLEIPTLDRPEGFGLLPYENGTVIVTVIGFAGRKTPIDLPGLLDSVSESMPNHVAAALRAGEPIGEVSTQRYPASVWRRYHKLTRFPRGLLVIGDAVCSFNPVYGQGMTSAALQASALQRCLADGTDQLSGRFFRASAKKLSPMWWANRFFDFTIVPSDGWQSKPKKFISLAMGKLYVAAATDVVITETLFRQMQLLAEPTEFLRPSLLRRIVAGNRPKATNE</sequence>
<evidence type="ECO:0000313" key="2">
    <source>
        <dbReference type="Proteomes" id="UP000006455"/>
    </source>
</evidence>
<accession>J4TFU0</accession>
<dbReference type="AlphaFoldDB" id="J4TFU0"/>
<evidence type="ECO:0000313" key="1">
    <source>
        <dbReference type="EMBL" id="EJO87968.1"/>
    </source>
</evidence>
<dbReference type="SUPFAM" id="SSF51905">
    <property type="entry name" value="FAD/NAD(P)-binding domain"/>
    <property type="match status" value="1"/>
</dbReference>
<dbReference type="eggNOG" id="COG0654">
    <property type="taxonomic scope" value="Bacteria"/>
</dbReference>
<protein>
    <recommendedName>
        <fullName evidence="3">2-polyprenyl-6-methoxyphenol hydroxylase-like oxidoreductase</fullName>
    </recommendedName>
</protein>
<dbReference type="PANTHER" id="PTHR43422:SF3">
    <property type="entry name" value="THIAMINE THIAZOLE SYNTHASE"/>
    <property type="match status" value="1"/>
</dbReference>
<dbReference type="InterPro" id="IPR036188">
    <property type="entry name" value="FAD/NAD-bd_sf"/>
</dbReference>
<reference evidence="1 2" key="1">
    <citation type="journal article" date="2011" name="J. Bacteriol.">
        <title>Genome sequence of the Mycobacterium colombiense type strain, CECT 3035.</title>
        <authorList>
            <person name="Gonzalez-Perez M."/>
            <person name="Murcia M.I."/>
            <person name="Landsman D."/>
            <person name="Jordan I.K."/>
            <person name="Marino-Ramirez L."/>
        </authorList>
    </citation>
    <scope>NUCLEOTIDE SEQUENCE [LARGE SCALE GENOMIC DNA]</scope>
    <source>
        <strain evidence="1 2">CECT 3035</strain>
    </source>
</reference>
<dbReference type="EMBL" id="AFVW02000005">
    <property type="protein sequence ID" value="EJO87968.1"/>
    <property type="molecule type" value="Genomic_DNA"/>
</dbReference>
<comment type="caution">
    <text evidence="1">The sequence shown here is derived from an EMBL/GenBank/DDBJ whole genome shotgun (WGS) entry which is preliminary data.</text>
</comment>
<dbReference type="Proteomes" id="UP000006455">
    <property type="component" value="Unassembled WGS sequence"/>
</dbReference>
<dbReference type="OrthoDB" id="9790035at2"/>
<gene>
    <name evidence="1" type="ORF">MCOL_V218418</name>
</gene>